<name>A0A0A9BV00_ARUDO</name>
<evidence type="ECO:0000313" key="1">
    <source>
        <dbReference type="EMBL" id="JAD67096.1"/>
    </source>
</evidence>
<sequence length="25" mass="2968">MKRGKFIHGFLEINSKHLILNVLRC</sequence>
<proteinExistence type="predicted"/>
<reference evidence="1" key="1">
    <citation type="submission" date="2014-09" db="EMBL/GenBank/DDBJ databases">
        <authorList>
            <person name="Magalhaes I.L.F."/>
            <person name="Oliveira U."/>
            <person name="Santos F.R."/>
            <person name="Vidigal T.H.D.A."/>
            <person name="Brescovit A.D."/>
            <person name="Santos A.J."/>
        </authorList>
    </citation>
    <scope>NUCLEOTIDE SEQUENCE</scope>
    <source>
        <tissue evidence="1">Shoot tissue taken approximately 20 cm above the soil surface</tissue>
    </source>
</reference>
<protein>
    <submittedName>
        <fullName evidence="1">Uncharacterized protein</fullName>
    </submittedName>
</protein>
<organism evidence="1">
    <name type="scientific">Arundo donax</name>
    <name type="common">Giant reed</name>
    <name type="synonym">Donax arundinaceus</name>
    <dbReference type="NCBI Taxonomy" id="35708"/>
    <lineage>
        <taxon>Eukaryota</taxon>
        <taxon>Viridiplantae</taxon>
        <taxon>Streptophyta</taxon>
        <taxon>Embryophyta</taxon>
        <taxon>Tracheophyta</taxon>
        <taxon>Spermatophyta</taxon>
        <taxon>Magnoliopsida</taxon>
        <taxon>Liliopsida</taxon>
        <taxon>Poales</taxon>
        <taxon>Poaceae</taxon>
        <taxon>PACMAD clade</taxon>
        <taxon>Arundinoideae</taxon>
        <taxon>Arundineae</taxon>
        <taxon>Arundo</taxon>
    </lineage>
</organism>
<accession>A0A0A9BV00</accession>
<dbReference type="AlphaFoldDB" id="A0A0A9BV00"/>
<reference evidence="1" key="2">
    <citation type="journal article" date="2015" name="Data Brief">
        <title>Shoot transcriptome of the giant reed, Arundo donax.</title>
        <authorList>
            <person name="Barrero R.A."/>
            <person name="Guerrero F.D."/>
            <person name="Moolhuijzen P."/>
            <person name="Goolsby J.A."/>
            <person name="Tidwell J."/>
            <person name="Bellgard S.E."/>
            <person name="Bellgard M.I."/>
        </authorList>
    </citation>
    <scope>NUCLEOTIDE SEQUENCE</scope>
    <source>
        <tissue evidence="1">Shoot tissue taken approximately 20 cm above the soil surface</tissue>
    </source>
</reference>
<dbReference type="EMBL" id="GBRH01230799">
    <property type="protein sequence ID" value="JAD67096.1"/>
    <property type="molecule type" value="Transcribed_RNA"/>
</dbReference>